<reference evidence="2 3" key="1">
    <citation type="journal article" date="2014" name="Nat. Commun.">
        <title>Molecular traces of alternative social organization in a termite genome.</title>
        <authorList>
            <person name="Terrapon N."/>
            <person name="Li C."/>
            <person name="Robertson H.M."/>
            <person name="Ji L."/>
            <person name="Meng X."/>
            <person name="Booth W."/>
            <person name="Chen Z."/>
            <person name="Childers C.P."/>
            <person name="Glastad K.M."/>
            <person name="Gokhale K."/>
            <person name="Gowin J."/>
            <person name="Gronenberg W."/>
            <person name="Hermansen R.A."/>
            <person name="Hu H."/>
            <person name="Hunt B.G."/>
            <person name="Huylmans A.K."/>
            <person name="Khalil S.M."/>
            <person name="Mitchell R.D."/>
            <person name="Munoz-Torres M.C."/>
            <person name="Mustard J.A."/>
            <person name="Pan H."/>
            <person name="Reese J.T."/>
            <person name="Scharf M.E."/>
            <person name="Sun F."/>
            <person name="Vogel H."/>
            <person name="Xiao J."/>
            <person name="Yang W."/>
            <person name="Yang Z."/>
            <person name="Yang Z."/>
            <person name="Zhou J."/>
            <person name="Zhu J."/>
            <person name="Brent C.S."/>
            <person name="Elsik C.G."/>
            <person name="Goodisman M.A."/>
            <person name="Liberles D.A."/>
            <person name="Roe R.M."/>
            <person name="Vargo E.L."/>
            <person name="Vilcinskas A."/>
            <person name="Wang J."/>
            <person name="Bornberg-Bauer E."/>
            <person name="Korb J."/>
            <person name="Zhang G."/>
            <person name="Liebig J."/>
        </authorList>
    </citation>
    <scope>NUCLEOTIDE SEQUENCE [LARGE SCALE GENOMIC DNA]</scope>
    <source>
        <tissue evidence="2">Whole organism</tissue>
    </source>
</reference>
<proteinExistence type="predicted"/>
<accession>A0A067R5D0</accession>
<dbReference type="InParanoid" id="A0A067R5D0"/>
<dbReference type="AlphaFoldDB" id="A0A067R5D0"/>
<keyword evidence="3" id="KW-1185">Reference proteome</keyword>
<keyword evidence="1" id="KW-0472">Membrane</keyword>
<protein>
    <submittedName>
        <fullName evidence="2">Uncharacterized protein</fullName>
    </submittedName>
</protein>
<dbReference type="Proteomes" id="UP000027135">
    <property type="component" value="Unassembled WGS sequence"/>
</dbReference>
<evidence type="ECO:0000256" key="1">
    <source>
        <dbReference type="SAM" id="Phobius"/>
    </source>
</evidence>
<dbReference type="EMBL" id="KK852878">
    <property type="protein sequence ID" value="KDR14500.1"/>
    <property type="molecule type" value="Genomic_DNA"/>
</dbReference>
<feature type="transmembrane region" description="Helical" evidence="1">
    <location>
        <begin position="26"/>
        <end position="45"/>
    </location>
</feature>
<keyword evidence="1" id="KW-0812">Transmembrane</keyword>
<name>A0A067R5D0_ZOONE</name>
<sequence length="64" mass="6756">MNGDNKKELGLTTGSRPTLWSKLRSALGHVGLFVTLMIYTAVGGMEVGDDLDLAALIGGVFISF</sequence>
<evidence type="ECO:0000313" key="2">
    <source>
        <dbReference type="EMBL" id="KDR14500.1"/>
    </source>
</evidence>
<gene>
    <name evidence="2" type="ORF">L798_10197</name>
</gene>
<evidence type="ECO:0000313" key="3">
    <source>
        <dbReference type="Proteomes" id="UP000027135"/>
    </source>
</evidence>
<keyword evidence="1" id="KW-1133">Transmembrane helix</keyword>
<organism evidence="2 3">
    <name type="scientific">Zootermopsis nevadensis</name>
    <name type="common">Dampwood termite</name>
    <dbReference type="NCBI Taxonomy" id="136037"/>
    <lineage>
        <taxon>Eukaryota</taxon>
        <taxon>Metazoa</taxon>
        <taxon>Ecdysozoa</taxon>
        <taxon>Arthropoda</taxon>
        <taxon>Hexapoda</taxon>
        <taxon>Insecta</taxon>
        <taxon>Pterygota</taxon>
        <taxon>Neoptera</taxon>
        <taxon>Polyneoptera</taxon>
        <taxon>Dictyoptera</taxon>
        <taxon>Blattodea</taxon>
        <taxon>Blattoidea</taxon>
        <taxon>Termitoidae</taxon>
        <taxon>Termopsidae</taxon>
        <taxon>Zootermopsis</taxon>
    </lineage>
</organism>